<proteinExistence type="predicted"/>
<protein>
    <submittedName>
        <fullName evidence="1">Uncharacterized protein</fullName>
    </submittedName>
</protein>
<gene>
    <name evidence="1" type="ORF">SDC9_196254</name>
</gene>
<reference evidence="1" key="1">
    <citation type="submission" date="2019-08" db="EMBL/GenBank/DDBJ databases">
        <authorList>
            <person name="Kucharzyk K."/>
            <person name="Murdoch R.W."/>
            <person name="Higgins S."/>
            <person name="Loffler F."/>
        </authorList>
    </citation>
    <scope>NUCLEOTIDE SEQUENCE</scope>
</reference>
<name>A0A645IN16_9ZZZZ</name>
<comment type="caution">
    <text evidence="1">The sequence shown here is derived from an EMBL/GenBank/DDBJ whole genome shotgun (WGS) entry which is preliminary data.</text>
</comment>
<dbReference type="EMBL" id="VSSQ01111154">
    <property type="protein sequence ID" value="MPN48643.1"/>
    <property type="molecule type" value="Genomic_DNA"/>
</dbReference>
<evidence type="ECO:0000313" key="1">
    <source>
        <dbReference type="EMBL" id="MPN48643.1"/>
    </source>
</evidence>
<dbReference type="AlphaFoldDB" id="A0A645IN16"/>
<sequence>MHFPNEGHDYGISKRIAMYEFVSERFHLNTKNVKDKSGNWDESKIDVEPATALYVFRDKNSFPEHAVMGLEGVRKALLESQKKSD</sequence>
<accession>A0A645IN16</accession>
<organism evidence="1">
    <name type="scientific">bioreactor metagenome</name>
    <dbReference type="NCBI Taxonomy" id="1076179"/>
    <lineage>
        <taxon>unclassified sequences</taxon>
        <taxon>metagenomes</taxon>
        <taxon>ecological metagenomes</taxon>
    </lineage>
</organism>